<accession>A0AAN7CCF3</accession>
<evidence type="ECO:0000256" key="4">
    <source>
        <dbReference type="PROSITE-ProRule" id="PRU00134"/>
    </source>
</evidence>
<feature type="domain" description="SET" evidence="5">
    <location>
        <begin position="49"/>
        <end position="287"/>
    </location>
</feature>
<dbReference type="PANTHER" id="PTHR12197">
    <property type="entry name" value="HISTONE-LYSINE N-METHYLTRANSFERASE SMYD"/>
    <property type="match status" value="1"/>
</dbReference>
<proteinExistence type="predicted"/>
<dbReference type="GO" id="GO:0008270">
    <property type="term" value="F:zinc ion binding"/>
    <property type="evidence" value="ECO:0007669"/>
    <property type="project" value="UniProtKB-KW"/>
</dbReference>
<dbReference type="EMBL" id="MU860084">
    <property type="protein sequence ID" value="KAK4238752.1"/>
    <property type="molecule type" value="Genomic_DNA"/>
</dbReference>
<keyword evidence="2 4" id="KW-0863">Zinc-finger</keyword>
<comment type="caution">
    <text evidence="7">The sequence shown here is derived from an EMBL/GenBank/DDBJ whole genome shotgun (WGS) entry which is preliminary data.</text>
</comment>
<evidence type="ECO:0000313" key="7">
    <source>
        <dbReference type="EMBL" id="KAK4238752.1"/>
    </source>
</evidence>
<dbReference type="Pfam" id="PF01753">
    <property type="entry name" value="zf-MYND"/>
    <property type="match status" value="1"/>
</dbReference>
<dbReference type="InterPro" id="IPR046341">
    <property type="entry name" value="SET_dom_sf"/>
</dbReference>
<dbReference type="SMART" id="SM00317">
    <property type="entry name" value="SET"/>
    <property type="match status" value="1"/>
</dbReference>
<dbReference type="InterPro" id="IPR002893">
    <property type="entry name" value="Znf_MYND"/>
</dbReference>
<dbReference type="Proteomes" id="UP001303760">
    <property type="component" value="Unassembled WGS sequence"/>
</dbReference>
<dbReference type="PANTHER" id="PTHR12197:SF251">
    <property type="entry name" value="EG:BACR7C10.4 PROTEIN"/>
    <property type="match status" value="1"/>
</dbReference>
<evidence type="ECO:0008006" key="9">
    <source>
        <dbReference type="Google" id="ProtNLM"/>
    </source>
</evidence>
<dbReference type="Pfam" id="PF00856">
    <property type="entry name" value="SET"/>
    <property type="match status" value="1"/>
</dbReference>
<evidence type="ECO:0000313" key="8">
    <source>
        <dbReference type="Proteomes" id="UP001303760"/>
    </source>
</evidence>
<dbReference type="Gene3D" id="2.170.270.10">
    <property type="entry name" value="SET domain"/>
    <property type="match status" value="1"/>
</dbReference>
<dbReference type="GO" id="GO:0005634">
    <property type="term" value="C:nucleus"/>
    <property type="evidence" value="ECO:0007669"/>
    <property type="project" value="TreeGrafter"/>
</dbReference>
<evidence type="ECO:0000256" key="1">
    <source>
        <dbReference type="ARBA" id="ARBA00022723"/>
    </source>
</evidence>
<evidence type="ECO:0000256" key="2">
    <source>
        <dbReference type="ARBA" id="ARBA00022771"/>
    </source>
</evidence>
<keyword evidence="1" id="KW-0479">Metal-binding</keyword>
<dbReference type="InterPro" id="IPR050869">
    <property type="entry name" value="H3K4_H4K5_MeTrfase"/>
</dbReference>
<dbReference type="SUPFAM" id="SSF82199">
    <property type="entry name" value="SET domain"/>
    <property type="match status" value="1"/>
</dbReference>
<evidence type="ECO:0000256" key="3">
    <source>
        <dbReference type="ARBA" id="ARBA00022833"/>
    </source>
</evidence>
<dbReference type="AlphaFoldDB" id="A0AAN7CCF3"/>
<evidence type="ECO:0000259" key="6">
    <source>
        <dbReference type="PROSITE" id="PS50865"/>
    </source>
</evidence>
<reference evidence="7" key="2">
    <citation type="submission" date="2023-05" db="EMBL/GenBank/DDBJ databases">
        <authorList>
            <consortium name="Lawrence Berkeley National Laboratory"/>
            <person name="Steindorff A."/>
            <person name="Hensen N."/>
            <person name="Bonometti L."/>
            <person name="Westerberg I."/>
            <person name="Brannstrom I.O."/>
            <person name="Guillou S."/>
            <person name="Cros-Aarteil S."/>
            <person name="Calhoun S."/>
            <person name="Haridas S."/>
            <person name="Kuo A."/>
            <person name="Mondo S."/>
            <person name="Pangilinan J."/>
            <person name="Riley R."/>
            <person name="Labutti K."/>
            <person name="Andreopoulos B."/>
            <person name="Lipzen A."/>
            <person name="Chen C."/>
            <person name="Yanf M."/>
            <person name="Daum C."/>
            <person name="Ng V."/>
            <person name="Clum A."/>
            <person name="Ohm R."/>
            <person name="Martin F."/>
            <person name="Silar P."/>
            <person name="Natvig D."/>
            <person name="Lalanne C."/>
            <person name="Gautier V."/>
            <person name="Ament-Velasquez S.L."/>
            <person name="Kruys A."/>
            <person name="Hutchinson M.I."/>
            <person name="Powell A.J."/>
            <person name="Barry K."/>
            <person name="Miller A.N."/>
            <person name="Grigoriev I.V."/>
            <person name="Debuchy R."/>
            <person name="Gladieux P."/>
            <person name="Thoren M.H."/>
            <person name="Johannesson H."/>
        </authorList>
    </citation>
    <scope>NUCLEOTIDE SEQUENCE</scope>
    <source>
        <strain evidence="7">CBS 532.94</strain>
    </source>
</reference>
<dbReference type="InterPro" id="IPR001214">
    <property type="entry name" value="SET_dom"/>
</dbReference>
<keyword evidence="3" id="KW-0862">Zinc</keyword>
<name>A0AAN7CCF3_9PEZI</name>
<dbReference type="PROSITE" id="PS50280">
    <property type="entry name" value="SET"/>
    <property type="match status" value="1"/>
</dbReference>
<protein>
    <recommendedName>
        <fullName evidence="9">Suppressor of anucleate metulae protein B</fullName>
    </recommendedName>
</protein>
<evidence type="ECO:0000259" key="5">
    <source>
        <dbReference type="PROSITE" id="PS50280"/>
    </source>
</evidence>
<dbReference type="Gene3D" id="1.10.220.160">
    <property type="match status" value="1"/>
</dbReference>
<dbReference type="Gene3D" id="6.10.140.2220">
    <property type="match status" value="1"/>
</dbReference>
<dbReference type="PROSITE" id="PS50865">
    <property type="entry name" value="ZF_MYND_2"/>
    <property type="match status" value="1"/>
</dbReference>
<dbReference type="CDD" id="cd20071">
    <property type="entry name" value="SET_SMYD"/>
    <property type="match status" value="1"/>
</dbReference>
<sequence>MLASLAIDNGANECSADVIDDDNYTPPRDAFHTNPQLCKDMIARLASPFPLEIRSSSICMGSGLFAGAEIDAGREIYCVPLQLAAIDADDTSFCHWCFKDQKAGFGRPSEDGAVKTCTGCKTARFCSKDCQKQAWTYFHKDECKVLRKAPKMRTQHLLAHRVFFWLRRGQNALGKVNRYLETHFNEFSKNGPRITEIMDIAMAIHDETGRTTELSLVWRTVPAMRMNCVRLRPPTKKESVGYAFDAVTATINHSCDPNAFVFFEGRKLCIRSLKKIAAGEEITICYLDPTLDVAARKALLKHEYFFDCNCNRCNSEHKEKLSLLRPSKDIEPLHRAQQEVHAVLRSATRAAKHPGIYPAFDDLPTVETKIRTIINNVFPSAPWPEHLEPLPSARLVLANLYLDQGKAIPALRNALKGKFRSTRRGGGPEWINEMTDVMTVLVIAGSLPRDAVAYEDKTFPSVDDIKAVTYGYLYEGCRQAGKVFGGEAAYTKGLCSMLTEMLRTNPGVRVGTKQFRHEFEKAQGTVMAWAGMKPEDGMVLS</sequence>
<gene>
    <name evidence="7" type="ORF">C8A03DRAFT_14820</name>
</gene>
<feature type="domain" description="MYND-type" evidence="6">
    <location>
        <begin position="94"/>
        <end position="143"/>
    </location>
</feature>
<dbReference type="SUPFAM" id="SSF144232">
    <property type="entry name" value="HIT/MYND zinc finger-like"/>
    <property type="match status" value="1"/>
</dbReference>
<keyword evidence="8" id="KW-1185">Reference proteome</keyword>
<reference evidence="7" key="1">
    <citation type="journal article" date="2023" name="Mol. Phylogenet. Evol.">
        <title>Genome-scale phylogeny and comparative genomics of the fungal order Sordariales.</title>
        <authorList>
            <person name="Hensen N."/>
            <person name="Bonometti L."/>
            <person name="Westerberg I."/>
            <person name="Brannstrom I.O."/>
            <person name="Guillou S."/>
            <person name="Cros-Aarteil S."/>
            <person name="Calhoun S."/>
            <person name="Haridas S."/>
            <person name="Kuo A."/>
            <person name="Mondo S."/>
            <person name="Pangilinan J."/>
            <person name="Riley R."/>
            <person name="LaButti K."/>
            <person name="Andreopoulos B."/>
            <person name="Lipzen A."/>
            <person name="Chen C."/>
            <person name="Yan M."/>
            <person name="Daum C."/>
            <person name="Ng V."/>
            <person name="Clum A."/>
            <person name="Steindorff A."/>
            <person name="Ohm R.A."/>
            <person name="Martin F."/>
            <person name="Silar P."/>
            <person name="Natvig D.O."/>
            <person name="Lalanne C."/>
            <person name="Gautier V."/>
            <person name="Ament-Velasquez S.L."/>
            <person name="Kruys A."/>
            <person name="Hutchinson M.I."/>
            <person name="Powell A.J."/>
            <person name="Barry K."/>
            <person name="Miller A.N."/>
            <person name="Grigoriev I.V."/>
            <person name="Debuchy R."/>
            <person name="Gladieux P."/>
            <person name="Hiltunen Thoren M."/>
            <person name="Johannesson H."/>
        </authorList>
    </citation>
    <scope>NUCLEOTIDE SEQUENCE</scope>
    <source>
        <strain evidence="7">CBS 532.94</strain>
    </source>
</reference>
<organism evidence="7 8">
    <name type="scientific">Achaetomium macrosporum</name>
    <dbReference type="NCBI Taxonomy" id="79813"/>
    <lineage>
        <taxon>Eukaryota</taxon>
        <taxon>Fungi</taxon>
        <taxon>Dikarya</taxon>
        <taxon>Ascomycota</taxon>
        <taxon>Pezizomycotina</taxon>
        <taxon>Sordariomycetes</taxon>
        <taxon>Sordariomycetidae</taxon>
        <taxon>Sordariales</taxon>
        <taxon>Chaetomiaceae</taxon>
        <taxon>Achaetomium</taxon>
    </lineage>
</organism>